<reference evidence="2 3" key="1">
    <citation type="submission" date="2017-02" db="EMBL/GenBank/DDBJ databases">
        <authorList>
            <person name="Peterson S.W."/>
        </authorList>
    </citation>
    <scope>NUCLEOTIDE SEQUENCE [LARGE SCALE GENOMIC DNA]</scope>
    <source>
        <strain evidence="2 3">B Mb 05.01</strain>
    </source>
</reference>
<keyword evidence="3" id="KW-1185">Reference proteome</keyword>
<organism evidence="2 3">
    <name type="scientific">Microbacterium esteraromaticum</name>
    <dbReference type="NCBI Taxonomy" id="57043"/>
    <lineage>
        <taxon>Bacteria</taxon>
        <taxon>Bacillati</taxon>
        <taxon>Actinomycetota</taxon>
        <taxon>Actinomycetes</taxon>
        <taxon>Micrococcales</taxon>
        <taxon>Microbacteriaceae</taxon>
        <taxon>Microbacterium</taxon>
    </lineage>
</organism>
<dbReference type="AlphaFoldDB" id="A0A1R4KHW4"/>
<evidence type="ECO:0000313" key="3">
    <source>
        <dbReference type="Proteomes" id="UP000196320"/>
    </source>
</evidence>
<sequence>MGRIDEQGNSHDSTGRFDGRIRIDPERSLSEELLAQYPDAELVPVPPTLGALDPFQAAHGNRGKLTWVVQGDDHETRLVEAESADAAAEYAAAEFSDQYDEEIGADSMSVLGAFRGSPEEADAENFVEMDGMDRSVAVRALRQAD</sequence>
<name>A0A1R4KHW4_9MICO</name>
<dbReference type="RefSeq" id="WP_087132628.1">
    <property type="nucleotide sequence ID" value="NZ_FUKO01000033.1"/>
</dbReference>
<evidence type="ECO:0000256" key="1">
    <source>
        <dbReference type="SAM" id="MobiDB-lite"/>
    </source>
</evidence>
<accession>A0A1R4KHW4</accession>
<dbReference type="OrthoDB" id="9780392at2"/>
<evidence type="ECO:0000313" key="2">
    <source>
        <dbReference type="EMBL" id="SJN43653.1"/>
    </source>
</evidence>
<dbReference type="Proteomes" id="UP000196320">
    <property type="component" value="Unassembled WGS sequence"/>
</dbReference>
<dbReference type="EMBL" id="FUKO01000033">
    <property type="protein sequence ID" value="SJN43653.1"/>
    <property type="molecule type" value="Genomic_DNA"/>
</dbReference>
<feature type="region of interest" description="Disordered" evidence="1">
    <location>
        <begin position="1"/>
        <end position="22"/>
    </location>
</feature>
<proteinExistence type="predicted"/>
<gene>
    <name evidence="2" type="ORF">FM104_12805</name>
</gene>
<protein>
    <submittedName>
        <fullName evidence="2">Uncharacterized protein</fullName>
    </submittedName>
</protein>